<organism evidence="11 12">
    <name type="scientific">Streptomyces synnematoformans</name>
    <dbReference type="NCBI Taxonomy" id="415721"/>
    <lineage>
        <taxon>Bacteria</taxon>
        <taxon>Bacillati</taxon>
        <taxon>Actinomycetota</taxon>
        <taxon>Actinomycetes</taxon>
        <taxon>Kitasatosporales</taxon>
        <taxon>Streptomycetaceae</taxon>
        <taxon>Streptomyces</taxon>
    </lineage>
</organism>
<dbReference type="EMBL" id="BAAAPF010000039">
    <property type="protein sequence ID" value="GAA2117927.1"/>
    <property type="molecule type" value="Genomic_DNA"/>
</dbReference>
<reference evidence="12" key="1">
    <citation type="journal article" date="2019" name="Int. J. Syst. Evol. Microbiol.">
        <title>The Global Catalogue of Microorganisms (GCM) 10K type strain sequencing project: providing services to taxonomists for standard genome sequencing and annotation.</title>
        <authorList>
            <consortium name="The Broad Institute Genomics Platform"/>
            <consortium name="The Broad Institute Genome Sequencing Center for Infectious Disease"/>
            <person name="Wu L."/>
            <person name="Ma J."/>
        </authorList>
    </citation>
    <scope>NUCLEOTIDE SEQUENCE [LARGE SCALE GENOMIC DNA]</scope>
    <source>
        <strain evidence="12">JCM 15481</strain>
    </source>
</reference>
<dbReference type="GO" id="GO:0006508">
    <property type="term" value="P:proteolysis"/>
    <property type="evidence" value="ECO:0007669"/>
    <property type="project" value="UniProtKB-KW"/>
</dbReference>
<dbReference type="Gene3D" id="2.40.10.10">
    <property type="entry name" value="Trypsin-like serine proteases"/>
    <property type="match status" value="2"/>
</dbReference>
<evidence type="ECO:0000256" key="1">
    <source>
        <dbReference type="ARBA" id="ARBA00007664"/>
    </source>
</evidence>
<sequence>MHRRWSLGAGATALLASLTIALVPAASAGAAPAPESPAVAAPDVPPGMLKAMQRDLGLSPAEAEERLAREAAALPTENRLRKGLDARFGGSWLKGEATELVVATTDAGALAAIERAGATAELVEHSVAELDAAMDRLDRAAERRTPRATPVWAVDVTLNRVVVQSADRAATASFLKASGVDRDLVRVVKATDSPRPLYDIRGGDAYYINNSGRCSVGFSVIRGSQNGFVTAGHCGRTGASTSGYNRVAQGTFQGSVFPGRDMAWVATNSNWTPTPYVKGSGGANVTVGGSTQAPVNSSVCRSGSTTGWHCGTIQQHNTSVTYPEGTINGVTRTTVCAEPGDSGGSYISGDQAQGVTSGGSGNCTSGGTTFYYPVNPILSNYGLSLVTDDGGGPPPTGCDTTDEQYQGSLSSNQTRVEPGGTYYQSGSGAHVGCLRGPSGTDFDLYLQKWSGSSWVDVAEGITPTENEDVSYNGTAGYYRWIVHAYSGSGSYTLGISRP</sequence>
<gene>
    <name evidence="11" type="ORF">GCM10009802_19260</name>
</gene>
<dbReference type="InterPro" id="IPR043504">
    <property type="entry name" value="Peptidase_S1_PA_chymotrypsin"/>
</dbReference>
<feature type="chain" id="PRO_5045124128" evidence="9">
    <location>
        <begin position="29"/>
        <end position="498"/>
    </location>
</feature>
<feature type="region of interest" description="Disordered" evidence="8">
    <location>
        <begin position="386"/>
        <end position="416"/>
    </location>
</feature>
<name>A0ABP5JGX9_9ACTN</name>
<keyword evidence="12" id="KW-1185">Reference proteome</keyword>
<dbReference type="CDD" id="cd21112">
    <property type="entry name" value="alphaLP-like"/>
    <property type="match status" value="1"/>
</dbReference>
<dbReference type="InterPro" id="IPR035070">
    <property type="entry name" value="Streptogrisin_prodomain"/>
</dbReference>
<evidence type="ECO:0000256" key="8">
    <source>
        <dbReference type="SAM" id="MobiDB-lite"/>
    </source>
</evidence>
<feature type="compositionally biased region" description="Polar residues" evidence="8">
    <location>
        <begin position="403"/>
        <end position="415"/>
    </location>
</feature>
<dbReference type="Gene3D" id="3.30.300.50">
    <property type="match status" value="2"/>
</dbReference>
<evidence type="ECO:0000256" key="2">
    <source>
        <dbReference type="ARBA" id="ARBA00022670"/>
    </source>
</evidence>
<comment type="caution">
    <text evidence="11">The sequence shown here is derived from an EMBL/GenBank/DDBJ whole genome shotgun (WGS) entry which is preliminary data.</text>
</comment>
<keyword evidence="7" id="KW-1015">Disulfide bond</keyword>
<feature type="signal peptide" evidence="9">
    <location>
        <begin position="1"/>
        <end position="28"/>
    </location>
</feature>
<evidence type="ECO:0000256" key="9">
    <source>
        <dbReference type="SAM" id="SignalP"/>
    </source>
</evidence>
<dbReference type="SUPFAM" id="SSF50494">
    <property type="entry name" value="Trypsin-like serine proteases"/>
    <property type="match status" value="1"/>
</dbReference>
<keyword evidence="3 9" id="KW-0732">Signal</keyword>
<protein>
    <submittedName>
        <fullName evidence="11">Alpha-lytic protease prodomain-containing protein</fullName>
    </submittedName>
</protein>
<dbReference type="Pfam" id="PF02983">
    <property type="entry name" value="Pro_Al_protease"/>
    <property type="match status" value="1"/>
</dbReference>
<keyword evidence="5" id="KW-0720">Serine protease</keyword>
<dbReference type="InterPro" id="IPR004236">
    <property type="entry name" value="Pept_S1_alpha_lytic"/>
</dbReference>
<evidence type="ECO:0000256" key="3">
    <source>
        <dbReference type="ARBA" id="ARBA00022729"/>
    </source>
</evidence>
<dbReference type="GO" id="GO:0008233">
    <property type="term" value="F:peptidase activity"/>
    <property type="evidence" value="ECO:0007669"/>
    <property type="project" value="UniProtKB-KW"/>
</dbReference>
<keyword evidence="4" id="KW-0378">Hydrolase</keyword>
<accession>A0ABP5JGX9</accession>
<keyword evidence="2 11" id="KW-0645">Protease</keyword>
<dbReference type="InterPro" id="IPR009003">
    <property type="entry name" value="Peptidase_S1_PA"/>
</dbReference>
<evidence type="ECO:0000256" key="7">
    <source>
        <dbReference type="ARBA" id="ARBA00023157"/>
    </source>
</evidence>
<evidence type="ECO:0000313" key="12">
    <source>
        <dbReference type="Proteomes" id="UP001500443"/>
    </source>
</evidence>
<evidence type="ECO:0000256" key="5">
    <source>
        <dbReference type="ARBA" id="ARBA00022825"/>
    </source>
</evidence>
<dbReference type="PRINTS" id="PR00861">
    <property type="entry name" value="ALYTICPTASE"/>
</dbReference>
<evidence type="ECO:0000256" key="6">
    <source>
        <dbReference type="ARBA" id="ARBA00023145"/>
    </source>
</evidence>
<comment type="similarity">
    <text evidence="1">Belongs to the peptidase S1 family.</text>
</comment>
<dbReference type="Gene3D" id="2.60.120.380">
    <property type="match status" value="1"/>
</dbReference>
<keyword evidence="6" id="KW-0865">Zymogen</keyword>
<dbReference type="Proteomes" id="UP001500443">
    <property type="component" value="Unassembled WGS sequence"/>
</dbReference>
<dbReference type="InterPro" id="IPR001316">
    <property type="entry name" value="Pept_S1A_streptogrisin"/>
</dbReference>
<dbReference type="RefSeq" id="WP_344289393.1">
    <property type="nucleotide sequence ID" value="NZ_BAAAPF010000039.1"/>
</dbReference>
<evidence type="ECO:0000256" key="4">
    <source>
        <dbReference type="ARBA" id="ARBA00022801"/>
    </source>
</evidence>
<evidence type="ECO:0000313" key="11">
    <source>
        <dbReference type="EMBL" id="GAA2117927.1"/>
    </source>
</evidence>
<evidence type="ECO:0000259" key="10">
    <source>
        <dbReference type="Pfam" id="PF02983"/>
    </source>
</evidence>
<proteinExistence type="inferred from homology"/>
<feature type="domain" description="Peptidase S1A alpha-lytic prodomain" evidence="10">
    <location>
        <begin position="125"/>
        <end position="181"/>
    </location>
</feature>